<evidence type="ECO:0008006" key="3">
    <source>
        <dbReference type="Google" id="ProtNLM"/>
    </source>
</evidence>
<feature type="transmembrane region" description="Helical" evidence="1">
    <location>
        <begin position="22"/>
        <end position="40"/>
    </location>
</feature>
<keyword evidence="1" id="KW-0812">Transmembrane</keyword>
<dbReference type="Pfam" id="PF04403">
    <property type="entry name" value="PqiA"/>
    <property type="match status" value="1"/>
</dbReference>
<protein>
    <recommendedName>
        <fullName evidence="3">Paraquat-inducible protein A</fullName>
    </recommendedName>
</protein>
<evidence type="ECO:0000256" key="1">
    <source>
        <dbReference type="SAM" id="Phobius"/>
    </source>
</evidence>
<feature type="non-terminal residue" evidence="2">
    <location>
        <position position="1"/>
    </location>
</feature>
<feature type="transmembrane region" description="Helical" evidence="1">
    <location>
        <begin position="70"/>
        <end position="95"/>
    </location>
</feature>
<dbReference type="InterPro" id="IPR007498">
    <property type="entry name" value="PqiA-like"/>
</dbReference>
<name>A0A382TIX0_9ZZZZ</name>
<keyword evidence="1" id="KW-0472">Membrane</keyword>
<feature type="transmembrane region" description="Helical" evidence="1">
    <location>
        <begin position="115"/>
        <end position="135"/>
    </location>
</feature>
<gene>
    <name evidence="2" type="ORF">METZ01_LOCUS374202</name>
</gene>
<accession>A0A382TIX0</accession>
<keyword evidence="1" id="KW-1133">Transmembrane helix</keyword>
<evidence type="ECO:0000313" key="2">
    <source>
        <dbReference type="EMBL" id="SVD21348.1"/>
    </source>
</evidence>
<sequence length="175" mass="19548">VLILPSARENTIASRVQGMDRAIGPILLLSACLLVIGWFSPMMTVNRFLFLEKQISVFDSLLTFALHGEILLLVIVFLFSVVFPAAKIISSYLLWYEYDVTSDHFEKRVRILQGIGKWSMVDVFVVALVVAAVKVSIIGDIYLHWGLYSFAASVLLAMIALSRLTTLAHRMTTTP</sequence>
<reference evidence="2" key="1">
    <citation type="submission" date="2018-05" db="EMBL/GenBank/DDBJ databases">
        <authorList>
            <person name="Lanie J.A."/>
            <person name="Ng W.-L."/>
            <person name="Kazmierczak K.M."/>
            <person name="Andrzejewski T.M."/>
            <person name="Davidsen T.M."/>
            <person name="Wayne K.J."/>
            <person name="Tettelin H."/>
            <person name="Glass J.I."/>
            <person name="Rusch D."/>
            <person name="Podicherti R."/>
            <person name="Tsui H.-C.T."/>
            <person name="Winkler M.E."/>
        </authorList>
    </citation>
    <scope>NUCLEOTIDE SEQUENCE</scope>
</reference>
<dbReference type="AlphaFoldDB" id="A0A382TIX0"/>
<feature type="transmembrane region" description="Helical" evidence="1">
    <location>
        <begin position="141"/>
        <end position="161"/>
    </location>
</feature>
<dbReference type="EMBL" id="UINC01136527">
    <property type="protein sequence ID" value="SVD21348.1"/>
    <property type="molecule type" value="Genomic_DNA"/>
</dbReference>
<organism evidence="2">
    <name type="scientific">marine metagenome</name>
    <dbReference type="NCBI Taxonomy" id="408172"/>
    <lineage>
        <taxon>unclassified sequences</taxon>
        <taxon>metagenomes</taxon>
        <taxon>ecological metagenomes</taxon>
    </lineage>
</organism>
<proteinExistence type="predicted"/>